<dbReference type="OrthoDB" id="116799at2"/>
<comment type="caution">
    <text evidence="2">The sequence shown here is derived from an EMBL/GenBank/DDBJ whole genome shotgun (WGS) entry which is preliminary data.</text>
</comment>
<proteinExistence type="predicted"/>
<sequence length="256" mass="27603">MSMIRRTMDRPHSIGGLGTSEAAWRAWPALREFPALHLTGTQSAVVVAPYPDDAVFGFGGGLAILADAGARLRIVAVSEGEARLCPGPRTPSPVEEPRHRHSATLQALEVLGASDIEMVRLGRDAGPGACGVDELAARLAEACADFQVCVAPWEGDRHPEHETAGSAARRAAARTGAALLGYPVWLWNWAVPEDPRVPWRAAHRIVLPEEARGAKAAAVAFLLHRLHPPVRHVRREVVLTSTMTAHFARESELVFV</sequence>
<reference evidence="2 3" key="1">
    <citation type="submission" date="2018-04" db="EMBL/GenBank/DDBJ databases">
        <title>Novel actinobacteria from marine sediment.</title>
        <authorList>
            <person name="Ng Z.Y."/>
            <person name="Tan G.Y.A."/>
        </authorList>
    </citation>
    <scope>NUCLEOTIDE SEQUENCE [LARGE SCALE GENOMIC DNA]</scope>
    <source>
        <strain evidence="2 3">TPS81</strain>
    </source>
</reference>
<organism evidence="2 3">
    <name type="scientific">Marinitenerispora sediminis</name>
    <dbReference type="NCBI Taxonomy" id="1931232"/>
    <lineage>
        <taxon>Bacteria</taxon>
        <taxon>Bacillati</taxon>
        <taxon>Actinomycetota</taxon>
        <taxon>Actinomycetes</taxon>
        <taxon>Streptosporangiales</taxon>
        <taxon>Nocardiopsidaceae</taxon>
        <taxon>Marinitenerispora</taxon>
    </lineage>
</organism>
<protein>
    <submittedName>
        <fullName evidence="2">PIG-L family deacetylase</fullName>
    </submittedName>
</protein>
<evidence type="ECO:0000313" key="3">
    <source>
        <dbReference type="Proteomes" id="UP000253318"/>
    </source>
</evidence>
<evidence type="ECO:0000313" key="2">
    <source>
        <dbReference type="EMBL" id="RCV55200.1"/>
    </source>
</evidence>
<dbReference type="InterPro" id="IPR003737">
    <property type="entry name" value="GlcNAc_PI_deacetylase-related"/>
</dbReference>
<dbReference type="EMBL" id="QEIN01000151">
    <property type="protein sequence ID" value="RCV55200.1"/>
    <property type="molecule type" value="Genomic_DNA"/>
</dbReference>
<dbReference type="AlphaFoldDB" id="A0A368T2J3"/>
<keyword evidence="1" id="KW-0862">Zinc</keyword>
<accession>A0A368T2J3</accession>
<keyword evidence="3" id="KW-1185">Reference proteome</keyword>
<dbReference type="Gene3D" id="3.40.50.10320">
    <property type="entry name" value="LmbE-like"/>
    <property type="match status" value="1"/>
</dbReference>
<dbReference type="GO" id="GO:0016137">
    <property type="term" value="P:glycoside metabolic process"/>
    <property type="evidence" value="ECO:0007669"/>
    <property type="project" value="UniProtKB-ARBA"/>
</dbReference>
<dbReference type="Proteomes" id="UP000253318">
    <property type="component" value="Unassembled WGS sequence"/>
</dbReference>
<name>A0A368T2J3_9ACTN</name>
<evidence type="ECO:0000256" key="1">
    <source>
        <dbReference type="ARBA" id="ARBA00022833"/>
    </source>
</evidence>
<dbReference type="Pfam" id="PF02585">
    <property type="entry name" value="PIG-L"/>
    <property type="match status" value="1"/>
</dbReference>
<gene>
    <name evidence="2" type="ORF">DEF24_18210</name>
</gene>
<dbReference type="SUPFAM" id="SSF102588">
    <property type="entry name" value="LmbE-like"/>
    <property type="match status" value="1"/>
</dbReference>
<dbReference type="InterPro" id="IPR024078">
    <property type="entry name" value="LmbE-like_dom_sf"/>
</dbReference>